<dbReference type="SFLD" id="SFLDG01216">
    <property type="entry name" value="thioether_bond_formation_requi"/>
    <property type="match status" value="1"/>
</dbReference>
<dbReference type="SFLD" id="SFLDS00029">
    <property type="entry name" value="Radical_SAM"/>
    <property type="match status" value="1"/>
</dbReference>
<dbReference type="PANTHER" id="PTHR11228:SF7">
    <property type="entry name" value="PQQA PEPTIDE CYCLASE"/>
    <property type="match status" value="1"/>
</dbReference>
<dbReference type="PANTHER" id="PTHR11228">
    <property type="entry name" value="RADICAL SAM DOMAIN PROTEIN"/>
    <property type="match status" value="1"/>
</dbReference>
<keyword evidence="7" id="KW-1185">Reference proteome</keyword>
<gene>
    <name evidence="6" type="ORF">RM780_24285</name>
</gene>
<dbReference type="SFLD" id="SFLDG01067">
    <property type="entry name" value="SPASM/twitch_domain_containing"/>
    <property type="match status" value="1"/>
</dbReference>
<reference evidence="7" key="1">
    <citation type="submission" date="2023-07" db="EMBL/GenBank/DDBJ databases">
        <title>30 novel species of actinomycetes from the DSMZ collection.</title>
        <authorList>
            <person name="Nouioui I."/>
        </authorList>
    </citation>
    <scope>NUCLEOTIDE SEQUENCE [LARGE SCALE GENOMIC DNA]</scope>
    <source>
        <strain evidence="7">DSM 44917</strain>
    </source>
</reference>
<dbReference type="InterPro" id="IPR058240">
    <property type="entry name" value="rSAM_sf"/>
</dbReference>
<dbReference type="Gene3D" id="3.20.20.70">
    <property type="entry name" value="Aldolase class I"/>
    <property type="match status" value="1"/>
</dbReference>
<protein>
    <submittedName>
        <fullName evidence="6">Radical SAM protein</fullName>
    </submittedName>
</protein>
<dbReference type="RefSeq" id="WP_311633022.1">
    <property type="nucleotide sequence ID" value="NZ_JAVREN010000054.1"/>
</dbReference>
<dbReference type="InterPro" id="IPR023885">
    <property type="entry name" value="4Fe4S-binding_SPASM_dom"/>
</dbReference>
<dbReference type="InterPro" id="IPR013785">
    <property type="entry name" value="Aldolase_TIM"/>
</dbReference>
<dbReference type="SUPFAM" id="SSF102114">
    <property type="entry name" value="Radical SAM enzymes"/>
    <property type="match status" value="1"/>
</dbReference>
<dbReference type="Proteomes" id="UP001183388">
    <property type="component" value="Unassembled WGS sequence"/>
</dbReference>
<sequence>MGTVQAPPSKWSGLLWLDLTRKCQLACRHCYNDSGPDGAHGTMTREGWLSVLDQAAACGVRTVQLIGGEPTLHPDAAALAEHALNRGLTVEIFSNLVHVSPRWWTLFRREGVEVATSYYSDRAEEHDAMTARRSHARTRANIAKAVQLGVTLRVGIIGDAQQRIAAASEDLRDLGVTSIGSDHVRPFGRGGHNQAPDPAGLCGRCGSGRASVGPDGEVSPCVFSGWLGVGNVRDTPLATILGGTAMVEANAAIRGATRTPDCSPTNCQPKGCYPRQTPCGPAQTPCAPKGDFPPPCNPDNQECRLGTPGTICGPRR</sequence>
<dbReference type="InterPro" id="IPR007197">
    <property type="entry name" value="rSAM"/>
</dbReference>
<evidence type="ECO:0000256" key="4">
    <source>
        <dbReference type="ARBA" id="ARBA00023014"/>
    </source>
</evidence>
<evidence type="ECO:0000256" key="3">
    <source>
        <dbReference type="ARBA" id="ARBA00023004"/>
    </source>
</evidence>
<keyword evidence="3" id="KW-0408">Iron</keyword>
<organism evidence="6 7">
    <name type="scientific">Streptomyces boetiae</name>
    <dbReference type="NCBI Taxonomy" id="3075541"/>
    <lineage>
        <taxon>Bacteria</taxon>
        <taxon>Bacillati</taxon>
        <taxon>Actinomycetota</taxon>
        <taxon>Actinomycetes</taxon>
        <taxon>Kitasatosporales</taxon>
        <taxon>Streptomycetaceae</taxon>
        <taxon>Streptomyces</taxon>
    </lineage>
</organism>
<accession>A0ABU2LFN6</accession>
<evidence type="ECO:0000313" key="6">
    <source>
        <dbReference type="EMBL" id="MDT0310048.1"/>
    </source>
</evidence>
<keyword evidence="2" id="KW-0479">Metal-binding</keyword>
<name>A0ABU2LFN6_9ACTN</name>
<keyword evidence="1" id="KW-0949">S-adenosyl-L-methionine</keyword>
<keyword evidence="4" id="KW-0411">Iron-sulfur</keyword>
<dbReference type="PROSITE" id="PS51918">
    <property type="entry name" value="RADICAL_SAM"/>
    <property type="match status" value="1"/>
</dbReference>
<dbReference type="InterPro" id="IPR050377">
    <property type="entry name" value="Radical_SAM_PqqE_MftC-like"/>
</dbReference>
<dbReference type="Pfam" id="PF04055">
    <property type="entry name" value="Radical_SAM"/>
    <property type="match status" value="1"/>
</dbReference>
<feature type="domain" description="Radical SAM core" evidence="5">
    <location>
        <begin position="9"/>
        <end position="215"/>
    </location>
</feature>
<proteinExistence type="predicted"/>
<comment type="caution">
    <text evidence="6">The sequence shown here is derived from an EMBL/GenBank/DDBJ whole genome shotgun (WGS) entry which is preliminary data.</text>
</comment>
<dbReference type="EMBL" id="JAVREN010000054">
    <property type="protein sequence ID" value="MDT0310048.1"/>
    <property type="molecule type" value="Genomic_DNA"/>
</dbReference>
<dbReference type="CDD" id="cd01335">
    <property type="entry name" value="Radical_SAM"/>
    <property type="match status" value="1"/>
</dbReference>
<evidence type="ECO:0000313" key="7">
    <source>
        <dbReference type="Proteomes" id="UP001183388"/>
    </source>
</evidence>
<dbReference type="SFLD" id="SFLDG01386">
    <property type="entry name" value="main_SPASM_domain-containing"/>
    <property type="match status" value="1"/>
</dbReference>
<dbReference type="SFLD" id="SFLDF00365">
    <property type="entry name" value="thuricin_CD_(TrnCD-like)"/>
    <property type="match status" value="1"/>
</dbReference>
<evidence type="ECO:0000259" key="5">
    <source>
        <dbReference type="PROSITE" id="PS51918"/>
    </source>
</evidence>
<evidence type="ECO:0000256" key="2">
    <source>
        <dbReference type="ARBA" id="ARBA00022723"/>
    </source>
</evidence>
<evidence type="ECO:0000256" key="1">
    <source>
        <dbReference type="ARBA" id="ARBA00022691"/>
    </source>
</evidence>
<dbReference type="Pfam" id="PF13186">
    <property type="entry name" value="SPASM"/>
    <property type="match status" value="1"/>
</dbReference>